<protein>
    <submittedName>
        <fullName evidence="2">Uncharacterized protein</fullName>
    </submittedName>
</protein>
<feature type="compositionally biased region" description="Basic residues" evidence="1">
    <location>
        <begin position="47"/>
        <end position="73"/>
    </location>
</feature>
<evidence type="ECO:0000256" key="1">
    <source>
        <dbReference type="SAM" id="MobiDB-lite"/>
    </source>
</evidence>
<organism evidence="2">
    <name type="scientific">Lotus japonicus</name>
    <name type="common">Lotus corniculatus var. japonicus</name>
    <dbReference type="NCBI Taxonomy" id="34305"/>
    <lineage>
        <taxon>Eukaryota</taxon>
        <taxon>Viridiplantae</taxon>
        <taxon>Streptophyta</taxon>
        <taxon>Embryophyta</taxon>
        <taxon>Tracheophyta</taxon>
        <taxon>Spermatophyta</taxon>
        <taxon>Magnoliopsida</taxon>
        <taxon>eudicotyledons</taxon>
        <taxon>Gunneridae</taxon>
        <taxon>Pentapetalae</taxon>
        <taxon>rosids</taxon>
        <taxon>fabids</taxon>
        <taxon>Fabales</taxon>
        <taxon>Fabaceae</taxon>
        <taxon>Papilionoideae</taxon>
        <taxon>50 kb inversion clade</taxon>
        <taxon>NPAAA clade</taxon>
        <taxon>Hologalegina</taxon>
        <taxon>robinioid clade</taxon>
        <taxon>Loteae</taxon>
        <taxon>Lotus</taxon>
    </lineage>
</organism>
<proteinExistence type="evidence at transcript level"/>
<feature type="region of interest" description="Disordered" evidence="1">
    <location>
        <begin position="1"/>
        <end position="73"/>
    </location>
</feature>
<sequence>MKNNLIWKPQSPLPPLDVRIPPSVTPRGSALKKGVPPGPVREMSSSTKKKLKKGRKKVVASSVKRLKKLKSRS</sequence>
<dbReference type="AlphaFoldDB" id="I3S8A7"/>
<accession>I3S8A7</accession>
<dbReference type="EMBL" id="BT136704">
    <property type="protein sequence ID" value="AFK36499.1"/>
    <property type="molecule type" value="mRNA"/>
</dbReference>
<evidence type="ECO:0000313" key="2">
    <source>
        <dbReference type="EMBL" id="AFK36499.1"/>
    </source>
</evidence>
<name>I3S8A7_LOTJA</name>
<reference evidence="2" key="1">
    <citation type="submission" date="2012-05" db="EMBL/GenBank/DDBJ databases">
        <authorList>
            <person name="Krishnakumar V."/>
            <person name="Cheung F."/>
            <person name="Xiao Y."/>
            <person name="Chan A."/>
            <person name="Moskal W.A."/>
            <person name="Town C.D."/>
        </authorList>
    </citation>
    <scope>NUCLEOTIDE SEQUENCE</scope>
</reference>